<feature type="compositionally biased region" description="Low complexity" evidence="1">
    <location>
        <begin position="149"/>
        <end position="161"/>
    </location>
</feature>
<feature type="region of interest" description="Disordered" evidence="1">
    <location>
        <begin position="130"/>
        <end position="229"/>
    </location>
</feature>
<organism evidence="3 4">
    <name type="scientific">Streptomyces paromomycinus</name>
    <name type="common">Streptomyces rimosus subsp. paromomycinus</name>
    <dbReference type="NCBI Taxonomy" id="92743"/>
    <lineage>
        <taxon>Bacteria</taxon>
        <taxon>Bacillati</taxon>
        <taxon>Actinomycetota</taxon>
        <taxon>Actinomycetes</taxon>
        <taxon>Kitasatosporales</taxon>
        <taxon>Streptomycetaceae</taxon>
        <taxon>Streptomyces</taxon>
    </lineage>
</organism>
<feature type="region of interest" description="Disordered" evidence="1">
    <location>
        <begin position="277"/>
        <end position="357"/>
    </location>
</feature>
<evidence type="ECO:0000256" key="1">
    <source>
        <dbReference type="SAM" id="MobiDB-lite"/>
    </source>
</evidence>
<feature type="compositionally biased region" description="Basic and acidic residues" evidence="1">
    <location>
        <begin position="280"/>
        <end position="290"/>
    </location>
</feature>
<reference evidence="3 4" key="1">
    <citation type="submission" date="2018-11" db="EMBL/GenBank/DDBJ databases">
        <title>Whole genome sequence of Streptomyces paromomycinus NBRC 15454(T).</title>
        <authorList>
            <person name="Komaki H."/>
            <person name="Tamura T."/>
        </authorList>
    </citation>
    <scope>NUCLEOTIDE SEQUENCE [LARGE SCALE GENOMIC DNA]</scope>
    <source>
        <strain evidence="3 4">NBRC 15454</strain>
    </source>
</reference>
<dbReference type="Proteomes" id="UP000286746">
    <property type="component" value="Unassembled WGS sequence"/>
</dbReference>
<evidence type="ECO:0000313" key="4">
    <source>
        <dbReference type="Proteomes" id="UP000286746"/>
    </source>
</evidence>
<keyword evidence="2" id="KW-0472">Membrane</keyword>
<keyword evidence="4" id="KW-1185">Reference proteome</keyword>
<feature type="compositionally biased region" description="Basic and acidic residues" evidence="1">
    <location>
        <begin position="172"/>
        <end position="186"/>
    </location>
</feature>
<name>A0A401W2H2_STREY</name>
<protein>
    <recommendedName>
        <fullName evidence="5">Extensin</fullName>
    </recommendedName>
</protein>
<gene>
    <name evidence="3" type="ORF">GKJPGBOP_03163</name>
</gene>
<evidence type="ECO:0000313" key="3">
    <source>
        <dbReference type="EMBL" id="GCD43482.1"/>
    </source>
</evidence>
<feature type="compositionally biased region" description="Low complexity" evidence="1">
    <location>
        <begin position="328"/>
        <end position="343"/>
    </location>
</feature>
<accession>A0A401W2H2</accession>
<dbReference type="AlphaFoldDB" id="A0A401W2H2"/>
<proteinExistence type="predicted"/>
<keyword evidence="2" id="KW-1133">Transmembrane helix</keyword>
<sequence>MADDRYNWLDEEAAERLLRGEPAGSPAGTGAAELTALLNAAAAAGRGTDQDAPLPGEEAAVAAFREAREARGRASAGITAGEAAAEAVRTRRRFGRPLRRGFMVALAGCALGGVAVAAGAGVLPTPFHSGTGPAPATSVSAAESPGPLATDDTGTATDGTTRMPEPSSSGTDRPEPLISDDGKDSRTGGSRSPAPGQSTPGPGPTGGTGDDDSRPGPQGRPDDKEKNRLGVMFCRTYESGRRSVLGQDTLRRLERAAGGPDKVHAFCRQYLAHTQGGGRYDGDGDSDGRGSHGQGGRNGHGKGHGGKGDEDDDHHRYAPSAGIPGALAAPDPAGTVTTTPAAPDELRIPGAPPVARV</sequence>
<dbReference type="EMBL" id="BHZD01000001">
    <property type="protein sequence ID" value="GCD43482.1"/>
    <property type="molecule type" value="Genomic_DNA"/>
</dbReference>
<dbReference type="RefSeq" id="WP_125054599.1">
    <property type="nucleotide sequence ID" value="NZ_BHZD01000001.1"/>
</dbReference>
<evidence type="ECO:0008006" key="5">
    <source>
        <dbReference type="Google" id="ProtNLM"/>
    </source>
</evidence>
<comment type="caution">
    <text evidence="3">The sequence shown here is derived from an EMBL/GenBank/DDBJ whole genome shotgun (WGS) entry which is preliminary data.</text>
</comment>
<evidence type="ECO:0000256" key="2">
    <source>
        <dbReference type="SAM" id="Phobius"/>
    </source>
</evidence>
<feature type="transmembrane region" description="Helical" evidence="2">
    <location>
        <begin position="101"/>
        <end position="123"/>
    </location>
</feature>
<keyword evidence="2" id="KW-0812">Transmembrane</keyword>